<comment type="caution">
    <text evidence="3">The sequence shown here is derived from an EMBL/GenBank/DDBJ whole genome shotgun (WGS) entry which is preliminary data.</text>
</comment>
<sequence length="84" mass="8630">MILAEVAGWGGAAVLLLAYLLLSMGRIAAGRAFQAMNLLGSVGLAVNALVHGAWPSATLNGIWLVIALNGVLVGARREPGPQLR</sequence>
<accession>A0ABQ5R625</accession>
<proteinExistence type="predicted"/>
<evidence type="ECO:0000256" key="1">
    <source>
        <dbReference type="SAM" id="Phobius"/>
    </source>
</evidence>
<dbReference type="RefSeq" id="WP_281903733.1">
    <property type="nucleotide sequence ID" value="NZ_BSDI01000057.1"/>
</dbReference>
<dbReference type="EMBL" id="BSDI01000057">
    <property type="protein sequence ID" value="GLI02237.1"/>
    <property type="molecule type" value="Genomic_DNA"/>
</dbReference>
<keyword evidence="4" id="KW-1185">Reference proteome</keyword>
<keyword evidence="1" id="KW-0472">Membrane</keyword>
<keyword evidence="1" id="KW-1133">Transmembrane helix</keyword>
<dbReference type="InterPro" id="IPR058058">
    <property type="entry name" value="CBU_0592-like"/>
</dbReference>
<feature type="transmembrane region" description="Helical" evidence="1">
    <location>
        <begin position="60"/>
        <end position="75"/>
    </location>
</feature>
<dbReference type="NCBIfam" id="NF047864">
    <property type="entry name" value="CBU_0592_membra"/>
    <property type="match status" value="1"/>
</dbReference>
<organism evidence="3 4">
    <name type="scientific">Phytohabitans aurantiacus</name>
    <dbReference type="NCBI Taxonomy" id="3016789"/>
    <lineage>
        <taxon>Bacteria</taxon>
        <taxon>Bacillati</taxon>
        <taxon>Actinomycetota</taxon>
        <taxon>Actinomycetes</taxon>
        <taxon>Micromonosporales</taxon>
        <taxon>Micromonosporaceae</taxon>
    </lineage>
</organism>
<dbReference type="Pfam" id="PF26604">
    <property type="entry name" value="CBU_0592"/>
    <property type="match status" value="1"/>
</dbReference>
<name>A0ABQ5R625_9ACTN</name>
<dbReference type="Proteomes" id="UP001144280">
    <property type="component" value="Unassembled WGS sequence"/>
</dbReference>
<gene>
    <name evidence="3" type="ORF">Pa4123_75150</name>
</gene>
<feature type="transmembrane region" description="Helical" evidence="1">
    <location>
        <begin position="6"/>
        <end position="23"/>
    </location>
</feature>
<evidence type="ECO:0000313" key="4">
    <source>
        <dbReference type="Proteomes" id="UP001144280"/>
    </source>
</evidence>
<keyword evidence="1" id="KW-0812">Transmembrane</keyword>
<evidence type="ECO:0000259" key="2">
    <source>
        <dbReference type="Pfam" id="PF26604"/>
    </source>
</evidence>
<evidence type="ECO:0000313" key="3">
    <source>
        <dbReference type="EMBL" id="GLI02237.1"/>
    </source>
</evidence>
<reference evidence="3" key="1">
    <citation type="submission" date="2022-12" db="EMBL/GenBank/DDBJ databases">
        <title>New Phytohabitans aurantiacus sp. RD004123 nov., an actinomycete isolated from soil.</title>
        <authorList>
            <person name="Triningsih D.W."/>
            <person name="Harunari E."/>
            <person name="Igarashi Y."/>
        </authorList>
    </citation>
    <scope>NUCLEOTIDE SEQUENCE</scope>
    <source>
        <strain evidence="3">RD004123</strain>
    </source>
</reference>
<feature type="domain" description="CBU-0592-like" evidence="2">
    <location>
        <begin position="5"/>
        <end position="74"/>
    </location>
</feature>
<protein>
    <recommendedName>
        <fullName evidence="2">CBU-0592-like domain-containing protein</fullName>
    </recommendedName>
</protein>